<dbReference type="EMBL" id="GEDG01028777">
    <property type="protein sequence ID" value="JAP12958.1"/>
    <property type="molecule type" value="Transcribed_RNA"/>
</dbReference>
<evidence type="ECO:0000313" key="1">
    <source>
        <dbReference type="EMBL" id="JAP12958.1"/>
    </source>
</evidence>
<sequence>MLLECHLSRNLVDGNKVWKIWLSMNSLVGKNIFFCVSWMGDLSFLQANERTCTYQFFYIDFA</sequence>
<name>A0A0V0GXY7_SOLCH</name>
<proteinExistence type="predicted"/>
<reference evidence="1" key="1">
    <citation type="submission" date="2015-12" db="EMBL/GenBank/DDBJ databases">
        <title>Gene expression during late stages of embryo sac development: a critical building block for successful pollen-pistil interactions.</title>
        <authorList>
            <person name="Liu Y."/>
            <person name="Joly V."/>
            <person name="Sabar M."/>
            <person name="Matton D.P."/>
        </authorList>
    </citation>
    <scope>NUCLEOTIDE SEQUENCE</scope>
</reference>
<organism evidence="1">
    <name type="scientific">Solanum chacoense</name>
    <name type="common">Chaco potato</name>
    <dbReference type="NCBI Taxonomy" id="4108"/>
    <lineage>
        <taxon>Eukaryota</taxon>
        <taxon>Viridiplantae</taxon>
        <taxon>Streptophyta</taxon>
        <taxon>Embryophyta</taxon>
        <taxon>Tracheophyta</taxon>
        <taxon>Spermatophyta</taxon>
        <taxon>Magnoliopsida</taxon>
        <taxon>eudicotyledons</taxon>
        <taxon>Gunneridae</taxon>
        <taxon>Pentapetalae</taxon>
        <taxon>asterids</taxon>
        <taxon>lamiids</taxon>
        <taxon>Solanales</taxon>
        <taxon>Solanaceae</taxon>
        <taxon>Solanoideae</taxon>
        <taxon>Solaneae</taxon>
        <taxon>Solanum</taxon>
    </lineage>
</organism>
<protein>
    <submittedName>
        <fullName evidence="1">Putative ovule protein</fullName>
    </submittedName>
</protein>
<accession>A0A0V0GXY7</accession>
<dbReference type="AlphaFoldDB" id="A0A0V0GXY7"/>